<evidence type="ECO:0000313" key="3">
    <source>
        <dbReference type="Proteomes" id="UP000040841"/>
    </source>
</evidence>
<gene>
    <name evidence="2" type="ORF">ERS008502_03707</name>
</gene>
<dbReference type="Proteomes" id="UP000040841">
    <property type="component" value="Unassembled WGS sequence"/>
</dbReference>
<dbReference type="AlphaFoldDB" id="A0AA36LRU0"/>
<evidence type="ECO:0000313" key="2">
    <source>
        <dbReference type="EMBL" id="CNI59060.1"/>
    </source>
</evidence>
<accession>A0AA36LRU0</accession>
<proteinExistence type="predicted"/>
<comment type="caution">
    <text evidence="2">The sequence shown here is derived from an EMBL/GenBank/DDBJ whole genome shotgun (WGS) entry which is preliminary data.</text>
</comment>
<evidence type="ECO:0000256" key="1">
    <source>
        <dbReference type="SAM" id="MobiDB-lite"/>
    </source>
</evidence>
<dbReference type="EMBL" id="CQBM01000013">
    <property type="protein sequence ID" value="CNI59060.1"/>
    <property type="molecule type" value="Genomic_DNA"/>
</dbReference>
<feature type="region of interest" description="Disordered" evidence="1">
    <location>
        <begin position="179"/>
        <end position="198"/>
    </location>
</feature>
<evidence type="ECO:0008006" key="4">
    <source>
        <dbReference type="Google" id="ProtNLM"/>
    </source>
</evidence>
<name>A0AA36LRU0_YERMO</name>
<protein>
    <recommendedName>
        <fullName evidence="4">Lipoprotein</fullName>
    </recommendedName>
</protein>
<organism evidence="2 3">
    <name type="scientific">Yersinia mollaretii</name>
    <dbReference type="NCBI Taxonomy" id="33060"/>
    <lineage>
        <taxon>Bacteria</taxon>
        <taxon>Pseudomonadati</taxon>
        <taxon>Pseudomonadota</taxon>
        <taxon>Gammaproteobacteria</taxon>
        <taxon>Enterobacterales</taxon>
        <taxon>Yersiniaceae</taxon>
        <taxon>Yersinia</taxon>
    </lineage>
</organism>
<dbReference type="PROSITE" id="PS51257">
    <property type="entry name" value="PROKAR_LIPOPROTEIN"/>
    <property type="match status" value="1"/>
</dbReference>
<sequence>MKKTLLACVIAATLLTGCGQKELTPEQKQEIGSLKNELSQTIKEIAEATKQQNQYSGGLIKNLTTARLEVLGTNKALLEQRINAIEAGAKIDVTISGIKPNPEVAAALKAEIDELDIQISDAKKEVSQYSGGLIQALKLSTVATQEQTRAMLQQRYLSAMYGLAEVKAPNEQASTAVTAKQTEQAAPTTTSAPLLPPGEGPFGLEAGLSKKNIEDMTGENLKPVADRANLYTSESLPKQNADFDAYGLLISPTAGLCQIRAIGKNVDTDRYGIALKSKYEELSGSLSSIYGKAEKNDFLLSGSIWKEPQDWMMALNKKERFLSAEWKGTKEVPLKNNLHSVSVEVRSNDPGKGYVFLQYDFNNSDICKEEIDGVKKSSL</sequence>
<dbReference type="RefSeq" id="WP_049679180.1">
    <property type="nucleotide sequence ID" value="NZ_CABMMJ010000013.1"/>
</dbReference>
<reference evidence="2 3" key="1">
    <citation type="submission" date="2015-03" db="EMBL/GenBank/DDBJ databases">
        <authorList>
            <consortium name="Pathogen Informatics"/>
            <person name="Murphy D."/>
        </authorList>
    </citation>
    <scope>NUCLEOTIDE SEQUENCE [LARGE SCALE GENOMIC DNA]</scope>
    <source>
        <strain evidence="2 3">FE82747</strain>
    </source>
</reference>